<name>A0A106BUH2_THIDE</name>
<proteinExistence type="inferred from homology"/>
<evidence type="ECO:0000256" key="5">
    <source>
        <dbReference type="ARBA" id="ARBA00022676"/>
    </source>
</evidence>
<comment type="similarity">
    <text evidence="2 10">Belongs to the disproportionating enzyme family.</text>
</comment>
<dbReference type="NCBIfam" id="NF011080">
    <property type="entry name" value="PRK14508.1-3"/>
    <property type="match status" value="1"/>
</dbReference>
<evidence type="ECO:0000256" key="2">
    <source>
        <dbReference type="ARBA" id="ARBA00005684"/>
    </source>
</evidence>
<evidence type="ECO:0000313" key="11">
    <source>
        <dbReference type="EMBL" id="KVW98887.1"/>
    </source>
</evidence>
<dbReference type="PATRIC" id="fig|36861.3.peg.3453"/>
<evidence type="ECO:0000256" key="8">
    <source>
        <dbReference type="ARBA" id="ARBA00031423"/>
    </source>
</evidence>
<evidence type="ECO:0000256" key="3">
    <source>
        <dbReference type="ARBA" id="ARBA00012560"/>
    </source>
</evidence>
<accession>A0A106BUH2</accession>
<evidence type="ECO:0000256" key="1">
    <source>
        <dbReference type="ARBA" id="ARBA00000439"/>
    </source>
</evidence>
<evidence type="ECO:0000313" key="12">
    <source>
        <dbReference type="Proteomes" id="UP000064243"/>
    </source>
</evidence>
<evidence type="ECO:0000256" key="4">
    <source>
        <dbReference type="ARBA" id="ARBA00020295"/>
    </source>
</evidence>
<dbReference type="InterPro" id="IPR017853">
    <property type="entry name" value="GH"/>
</dbReference>
<dbReference type="GO" id="GO:0005975">
    <property type="term" value="P:carbohydrate metabolic process"/>
    <property type="evidence" value="ECO:0007669"/>
    <property type="project" value="InterPro"/>
</dbReference>
<dbReference type="SUPFAM" id="SSF51445">
    <property type="entry name" value="(Trans)glycosidases"/>
    <property type="match status" value="1"/>
</dbReference>
<dbReference type="GO" id="GO:0004134">
    <property type="term" value="F:4-alpha-glucanotransferase activity"/>
    <property type="evidence" value="ECO:0007669"/>
    <property type="project" value="UniProtKB-EC"/>
</dbReference>
<comment type="catalytic activity">
    <reaction evidence="1 10">
        <text>Transfers a segment of a (1-&gt;4)-alpha-D-glucan to a new position in an acceptor, which may be glucose or a (1-&gt;4)-alpha-D-glucan.</text>
        <dbReference type="EC" id="2.4.1.25"/>
    </reaction>
</comment>
<dbReference type="RefSeq" id="WP_059751797.1">
    <property type="nucleotide sequence ID" value="NZ_LDUG01000009.1"/>
</dbReference>
<dbReference type="EC" id="2.4.1.25" evidence="3 10"/>
<evidence type="ECO:0000256" key="6">
    <source>
        <dbReference type="ARBA" id="ARBA00022679"/>
    </source>
</evidence>
<evidence type="ECO:0000256" key="9">
    <source>
        <dbReference type="ARBA" id="ARBA00031501"/>
    </source>
</evidence>
<dbReference type="InterPro" id="IPR003385">
    <property type="entry name" value="Glyco_hydro_77"/>
</dbReference>
<gene>
    <name evidence="11" type="ORF">ABW22_02865</name>
</gene>
<comment type="caution">
    <text evidence="11">The sequence shown here is derived from an EMBL/GenBank/DDBJ whole genome shotgun (WGS) entry which is preliminary data.</text>
</comment>
<keyword evidence="7 10" id="KW-0119">Carbohydrate metabolism</keyword>
<dbReference type="AlphaFoldDB" id="A0A106BUH2"/>
<dbReference type="NCBIfam" id="TIGR00217">
    <property type="entry name" value="malQ"/>
    <property type="match status" value="1"/>
</dbReference>
<evidence type="ECO:0000256" key="10">
    <source>
        <dbReference type="RuleBase" id="RU361207"/>
    </source>
</evidence>
<keyword evidence="5 10" id="KW-0328">Glycosyltransferase</keyword>
<dbReference type="Pfam" id="PF02446">
    <property type="entry name" value="Glyco_hydro_77"/>
    <property type="match status" value="2"/>
</dbReference>
<dbReference type="EMBL" id="LDUG01000009">
    <property type="protein sequence ID" value="KVW98887.1"/>
    <property type="molecule type" value="Genomic_DNA"/>
</dbReference>
<dbReference type="PANTHER" id="PTHR32438:SF5">
    <property type="entry name" value="4-ALPHA-GLUCANOTRANSFERASE DPE1, CHLOROPLASTIC_AMYLOPLASTIC"/>
    <property type="match status" value="1"/>
</dbReference>
<organism evidence="11 12">
    <name type="scientific">Thiobacillus denitrificans</name>
    <dbReference type="NCBI Taxonomy" id="36861"/>
    <lineage>
        <taxon>Bacteria</taxon>
        <taxon>Pseudomonadati</taxon>
        <taxon>Pseudomonadota</taxon>
        <taxon>Betaproteobacteria</taxon>
        <taxon>Nitrosomonadales</taxon>
        <taxon>Thiobacillaceae</taxon>
        <taxon>Thiobacillus</taxon>
    </lineage>
</organism>
<keyword evidence="12" id="KW-1185">Reference proteome</keyword>
<reference evidence="11 12" key="1">
    <citation type="journal article" date="2015" name="Appl. Environ. Microbiol.">
        <title>Aerobic and Anaerobic Thiosulfate Oxidation by a Cold-Adapted, Subglacial Chemoautotroph.</title>
        <authorList>
            <person name="Harrold Z.R."/>
            <person name="Skidmore M.L."/>
            <person name="Hamilton T.L."/>
            <person name="Desch L."/>
            <person name="Amada K."/>
            <person name="van Gelder W."/>
            <person name="Glover K."/>
            <person name="Roden E.E."/>
            <person name="Boyd E.S."/>
        </authorList>
    </citation>
    <scope>NUCLEOTIDE SEQUENCE [LARGE SCALE GENOMIC DNA]</scope>
    <source>
        <strain evidence="11 12">RG</strain>
    </source>
</reference>
<protein>
    <recommendedName>
        <fullName evidence="4 10">4-alpha-glucanotransferase</fullName>
        <ecNumber evidence="3 10">2.4.1.25</ecNumber>
    </recommendedName>
    <alternativeName>
        <fullName evidence="8 10">Amylomaltase</fullName>
    </alternativeName>
    <alternativeName>
        <fullName evidence="9 10">Disproportionating enzyme</fullName>
    </alternativeName>
</protein>
<evidence type="ECO:0000256" key="7">
    <source>
        <dbReference type="ARBA" id="ARBA00023277"/>
    </source>
</evidence>
<dbReference type="OrthoDB" id="9761577at2"/>
<dbReference type="Proteomes" id="UP000064243">
    <property type="component" value="Unassembled WGS sequence"/>
</dbReference>
<sequence>MSLFNSGQRRAGILLHPTSLPSGTLTDALPWLDFLQASGCTLWQMLPLGVPITGLSPYQCASAFAVNPALFPKTRADMRSFPRWRRAQQRWLDDYARFMVIKRLQNGACWVDWPESLRQREPQALSAFDRLHEEALVAVMTEQYHAYSHWQGIRQAAHARGIALFGDMPIFVAHDSADVWAHPQRFLLDDAGRPTVVAGVPPDYFSAAGQRWGNPHYNWAVMRDEGFSWWLDRLRYHFKWFDLVRIDHFRGLAAAWTIPAADDTAVNGSWQPVPGAELLKKLKDEMGEIPLVAEDLGVITPDVTALRRDFHLPGMAVLQFAFDGHADNPHKPENVGEDIVYYTGTHDNDTTLGWFASLPEEVQHPIQQQLNAADADQVLDAMQASVLASRATLAILPMQDVLRLGSEARMNTPGTSEGNWRWRFQWDMLVPELASCLHEQLEKTARCETRNPS</sequence>
<dbReference type="Gene3D" id="3.20.20.80">
    <property type="entry name" value="Glycosidases"/>
    <property type="match status" value="2"/>
</dbReference>
<dbReference type="PANTHER" id="PTHR32438">
    <property type="entry name" value="4-ALPHA-GLUCANOTRANSFERASE DPE1, CHLOROPLASTIC/AMYLOPLASTIC"/>
    <property type="match status" value="1"/>
</dbReference>
<keyword evidence="6 10" id="KW-0808">Transferase</keyword>